<dbReference type="InterPro" id="IPR018060">
    <property type="entry name" value="HTH_AraC"/>
</dbReference>
<dbReference type="AlphaFoldDB" id="A0A228HQ44"/>
<dbReference type="RefSeq" id="WP_089454590.1">
    <property type="nucleotide sequence ID" value="NZ_JAUJSI010000005.1"/>
</dbReference>
<dbReference type="SUPFAM" id="SSF52317">
    <property type="entry name" value="Class I glutamine amidotransferase-like"/>
    <property type="match status" value="1"/>
</dbReference>
<dbReference type="SMART" id="SM00342">
    <property type="entry name" value="HTH_ARAC"/>
    <property type="match status" value="1"/>
</dbReference>
<reference evidence="5" key="1">
    <citation type="submission" date="2017-06" db="EMBL/GenBank/DDBJ databases">
        <authorList>
            <person name="LiPuma J."/>
            <person name="Spilker T."/>
        </authorList>
    </citation>
    <scope>NUCLEOTIDE SEQUENCE [LARGE SCALE GENOMIC DNA]</scope>
    <source>
        <strain evidence="5">AU17325</strain>
    </source>
</reference>
<dbReference type="PANTHER" id="PTHR43130">
    <property type="entry name" value="ARAC-FAMILY TRANSCRIPTIONAL REGULATOR"/>
    <property type="match status" value="1"/>
</dbReference>
<dbReference type="SUPFAM" id="SSF46689">
    <property type="entry name" value="Homeodomain-like"/>
    <property type="match status" value="2"/>
</dbReference>
<accession>A0A228HQ44</accession>
<dbReference type="Proteomes" id="UP000214600">
    <property type="component" value="Unassembled WGS sequence"/>
</dbReference>
<dbReference type="InterPro" id="IPR009057">
    <property type="entry name" value="Homeodomain-like_sf"/>
</dbReference>
<sequence length="325" mass="35945">MKPTFSHFGFLILEKYSMIALTSAIEALRMANQLLGVSRYDWTIYSVDDETAIRASNGIVAGPACPLDLAASMPDVMFVCGGWDVRDAVDEGTKRLLRTLAGRGVAVGGLCTGAYALMASGLLDGYRCAVHWEVLSELHAEFPDVRFVDELFAIDRDRLTCTGGTAPLDLMLHLIASDLGPAMARHISEQFSIERVRAVTDPQPIPIASRVGFSREELIETVRLMEANIEEPLTVPDLARLTGVSMRHLQRVFREALDVTPHEYYVGLRLKRARKLIRYSNMSIANVTKTCGFQSVTHFSKAFRTFFGHAPSHERRARESAGALA</sequence>
<dbReference type="EMBL" id="NKFA01000040">
    <property type="protein sequence ID" value="OXI32029.1"/>
    <property type="molecule type" value="Genomic_DNA"/>
</dbReference>
<reference evidence="4 5" key="2">
    <citation type="submission" date="2017-08" db="EMBL/GenBank/DDBJ databases">
        <title>WGS of novel Burkholderia cepaca complex species.</title>
        <authorList>
            <person name="Lipuma J."/>
            <person name="Spilker T."/>
        </authorList>
    </citation>
    <scope>NUCLEOTIDE SEQUENCE [LARGE SCALE GENOMIC DNA]</scope>
    <source>
        <strain evidence="4 5">AU17325</strain>
    </source>
</reference>
<dbReference type="InterPro" id="IPR029062">
    <property type="entry name" value="Class_I_gatase-like"/>
</dbReference>
<dbReference type="CDD" id="cd03136">
    <property type="entry name" value="GATase1_AraC_ArgR_like"/>
    <property type="match status" value="1"/>
</dbReference>
<feature type="domain" description="HTH araC/xylS-type" evidence="3">
    <location>
        <begin position="219"/>
        <end position="317"/>
    </location>
</feature>
<proteinExistence type="predicted"/>
<dbReference type="Gene3D" id="3.40.50.880">
    <property type="match status" value="1"/>
</dbReference>
<dbReference type="OrthoDB" id="282744at2"/>
<dbReference type="GO" id="GO:0003700">
    <property type="term" value="F:DNA-binding transcription factor activity"/>
    <property type="evidence" value="ECO:0007669"/>
    <property type="project" value="InterPro"/>
</dbReference>
<dbReference type="Pfam" id="PF01965">
    <property type="entry name" value="DJ-1_PfpI"/>
    <property type="match status" value="1"/>
</dbReference>
<name>A0A228HQ44_9BURK</name>
<dbReference type="PROSITE" id="PS01124">
    <property type="entry name" value="HTH_ARAC_FAMILY_2"/>
    <property type="match status" value="1"/>
</dbReference>
<dbReference type="InterPro" id="IPR002818">
    <property type="entry name" value="DJ-1/PfpI"/>
</dbReference>
<dbReference type="PANTHER" id="PTHR43130:SF3">
    <property type="entry name" value="HTH-TYPE TRANSCRIPTIONAL REGULATOR RV1931C"/>
    <property type="match status" value="1"/>
</dbReference>
<evidence type="ECO:0000256" key="2">
    <source>
        <dbReference type="ARBA" id="ARBA00023163"/>
    </source>
</evidence>
<comment type="caution">
    <text evidence="4">The sequence shown here is derived from an EMBL/GenBank/DDBJ whole genome shotgun (WGS) entry which is preliminary data.</text>
</comment>
<dbReference type="GO" id="GO:0043565">
    <property type="term" value="F:sequence-specific DNA binding"/>
    <property type="evidence" value="ECO:0007669"/>
    <property type="project" value="InterPro"/>
</dbReference>
<keyword evidence="2" id="KW-0804">Transcription</keyword>
<protein>
    <submittedName>
        <fullName evidence="4">AraC family transcriptional regulator</fullName>
    </submittedName>
</protein>
<dbReference type="InterPro" id="IPR052158">
    <property type="entry name" value="INH-QAR"/>
</dbReference>
<organism evidence="4 5">
    <name type="scientific">Burkholderia aenigmatica</name>
    <dbReference type="NCBI Taxonomy" id="2015348"/>
    <lineage>
        <taxon>Bacteria</taxon>
        <taxon>Pseudomonadati</taxon>
        <taxon>Pseudomonadota</taxon>
        <taxon>Betaproteobacteria</taxon>
        <taxon>Burkholderiales</taxon>
        <taxon>Burkholderiaceae</taxon>
        <taxon>Burkholderia</taxon>
        <taxon>Burkholderia cepacia complex</taxon>
    </lineage>
</organism>
<evidence type="ECO:0000313" key="4">
    <source>
        <dbReference type="EMBL" id="OXI32029.1"/>
    </source>
</evidence>
<dbReference type="Gene3D" id="1.10.10.60">
    <property type="entry name" value="Homeodomain-like"/>
    <property type="match status" value="1"/>
</dbReference>
<dbReference type="Pfam" id="PF12833">
    <property type="entry name" value="HTH_18"/>
    <property type="match status" value="1"/>
</dbReference>
<keyword evidence="1" id="KW-0805">Transcription regulation</keyword>
<evidence type="ECO:0000256" key="1">
    <source>
        <dbReference type="ARBA" id="ARBA00023015"/>
    </source>
</evidence>
<evidence type="ECO:0000313" key="5">
    <source>
        <dbReference type="Proteomes" id="UP000214600"/>
    </source>
</evidence>
<gene>
    <name evidence="4" type="ORF">CFB84_40855</name>
</gene>
<evidence type="ECO:0000259" key="3">
    <source>
        <dbReference type="PROSITE" id="PS01124"/>
    </source>
</evidence>